<dbReference type="InterPro" id="IPR038495">
    <property type="entry name" value="ATPase_E_C"/>
</dbReference>
<comment type="caution">
    <text evidence="4">The sequence shown here is derived from an EMBL/GenBank/DDBJ whole genome shotgun (WGS) entry which is preliminary data.</text>
</comment>
<dbReference type="GO" id="GO:0046961">
    <property type="term" value="F:proton-transporting ATPase activity, rotational mechanism"/>
    <property type="evidence" value="ECO:0007669"/>
    <property type="project" value="InterPro"/>
</dbReference>
<name>A0A2N5ZMD0_MUIH1</name>
<evidence type="ECO:0000256" key="2">
    <source>
        <dbReference type="ARBA" id="ARBA00022448"/>
    </source>
</evidence>
<dbReference type="Proteomes" id="UP000234857">
    <property type="component" value="Unassembled WGS sequence"/>
</dbReference>
<dbReference type="GO" id="GO:0033178">
    <property type="term" value="C:proton-transporting two-sector ATPase complex, catalytic domain"/>
    <property type="evidence" value="ECO:0007669"/>
    <property type="project" value="InterPro"/>
</dbReference>
<evidence type="ECO:0000313" key="5">
    <source>
        <dbReference type="Proteomes" id="UP000234857"/>
    </source>
</evidence>
<dbReference type="Gene3D" id="3.30.2320.30">
    <property type="entry name" value="ATP synthase, E subunit, C-terminal"/>
    <property type="match status" value="1"/>
</dbReference>
<evidence type="ECO:0000256" key="1">
    <source>
        <dbReference type="ARBA" id="ARBA00005901"/>
    </source>
</evidence>
<accession>A0A2N5ZMD0</accession>
<protein>
    <recommendedName>
        <fullName evidence="6">V-type proton ATPase subunit E</fullName>
    </recommendedName>
</protein>
<gene>
    <name evidence="4" type="ORF">C0601_01055</name>
</gene>
<sequence length="194" mass="22639">MSIKDITDEINRIAQTEVKRINTETDEEIKKLQNRHNKVITDKKSLIEKNVQKKADELRRGIITREKLKMRSRVLEEKQSIVAELFEKLGESILDMQEKDYIEFYSQILKDSDIPNEKYELICAEGEKKISDNSVKELSDKTGIKMESSNEKIKGKKAGFIIKADYLELDFTLESVLENIRLEKEPDVVKILFE</sequence>
<evidence type="ECO:0008006" key="6">
    <source>
        <dbReference type="Google" id="ProtNLM"/>
    </source>
</evidence>
<proteinExistence type="inferred from homology"/>
<organism evidence="4 5">
    <name type="scientific">Muiribacterium halophilum</name>
    <dbReference type="NCBI Taxonomy" id="2053465"/>
    <lineage>
        <taxon>Bacteria</taxon>
        <taxon>Candidatus Muiribacteriota</taxon>
        <taxon>Candidatus Muiribacteriia</taxon>
        <taxon>Candidatus Muiribacteriales</taxon>
        <taxon>Candidatus Muiribacteriaceae</taxon>
        <taxon>Candidatus Muiribacterium</taxon>
    </lineage>
</organism>
<evidence type="ECO:0000313" key="4">
    <source>
        <dbReference type="EMBL" id="PLX19782.1"/>
    </source>
</evidence>
<keyword evidence="3" id="KW-0406">Ion transport</keyword>
<dbReference type="SUPFAM" id="SSF160527">
    <property type="entry name" value="V-type ATPase subunit E-like"/>
    <property type="match status" value="1"/>
</dbReference>
<keyword evidence="2" id="KW-0813">Transport</keyword>
<dbReference type="Pfam" id="PF01991">
    <property type="entry name" value="vATP-synt_E"/>
    <property type="match status" value="1"/>
</dbReference>
<comment type="similarity">
    <text evidence="1">Belongs to the V-ATPase E subunit family.</text>
</comment>
<dbReference type="EMBL" id="PKTG01000019">
    <property type="protein sequence ID" value="PLX19782.1"/>
    <property type="molecule type" value="Genomic_DNA"/>
</dbReference>
<reference evidence="4 5" key="1">
    <citation type="submission" date="2017-11" db="EMBL/GenBank/DDBJ databases">
        <title>Genome-resolved metagenomics identifies genetic mobility, metabolic interactions, and unexpected diversity in perchlorate-reducing communities.</title>
        <authorList>
            <person name="Barnum T.P."/>
            <person name="Figueroa I.A."/>
            <person name="Carlstrom C.I."/>
            <person name="Lucas L.N."/>
            <person name="Engelbrektson A.L."/>
            <person name="Coates J.D."/>
        </authorList>
    </citation>
    <scope>NUCLEOTIDE SEQUENCE [LARGE SCALE GENOMIC DNA]</scope>
    <source>
        <strain evidence="4">BM706</strain>
    </source>
</reference>
<dbReference type="AlphaFoldDB" id="A0A2N5ZMD0"/>
<dbReference type="InterPro" id="IPR002842">
    <property type="entry name" value="ATPase_V1_Esu"/>
</dbReference>
<evidence type="ECO:0000256" key="3">
    <source>
        <dbReference type="ARBA" id="ARBA00023065"/>
    </source>
</evidence>